<dbReference type="OrthoDB" id="6350175at2759"/>
<proteinExistence type="predicted"/>
<keyword evidence="3" id="KW-1185">Reference proteome</keyword>
<evidence type="ECO:0000313" key="3">
    <source>
        <dbReference type="Proteomes" id="UP001141806"/>
    </source>
</evidence>
<gene>
    <name evidence="2" type="ORF">NE237_020539</name>
</gene>
<sequence length="105" mass="11444">MPNLSSQGLMGRVHIKVENAKPALPWLVNTCKPSQPLLGADDIVCGLGLLIGYGSSPTHLQCPRISIDRSSRSTDPKPAIDRRSPKPKITPLNKPRILKGSELWI</sequence>
<reference evidence="2" key="1">
    <citation type="journal article" date="2023" name="Plant J.">
        <title>The genome of the king protea, Protea cynaroides.</title>
        <authorList>
            <person name="Chang J."/>
            <person name="Duong T.A."/>
            <person name="Schoeman C."/>
            <person name="Ma X."/>
            <person name="Roodt D."/>
            <person name="Barker N."/>
            <person name="Li Z."/>
            <person name="Van de Peer Y."/>
            <person name="Mizrachi E."/>
        </authorList>
    </citation>
    <scope>NUCLEOTIDE SEQUENCE</scope>
    <source>
        <tissue evidence="2">Young leaves</tissue>
    </source>
</reference>
<organism evidence="2 3">
    <name type="scientific">Protea cynaroides</name>
    <dbReference type="NCBI Taxonomy" id="273540"/>
    <lineage>
        <taxon>Eukaryota</taxon>
        <taxon>Viridiplantae</taxon>
        <taxon>Streptophyta</taxon>
        <taxon>Embryophyta</taxon>
        <taxon>Tracheophyta</taxon>
        <taxon>Spermatophyta</taxon>
        <taxon>Magnoliopsida</taxon>
        <taxon>Proteales</taxon>
        <taxon>Proteaceae</taxon>
        <taxon>Protea</taxon>
    </lineage>
</organism>
<evidence type="ECO:0000256" key="1">
    <source>
        <dbReference type="SAM" id="MobiDB-lite"/>
    </source>
</evidence>
<dbReference type="AlphaFoldDB" id="A0A9Q0H7F1"/>
<dbReference type="EMBL" id="JAMYWD010000009">
    <property type="protein sequence ID" value="KAJ4960629.1"/>
    <property type="molecule type" value="Genomic_DNA"/>
</dbReference>
<dbReference type="Proteomes" id="UP001141806">
    <property type="component" value="Unassembled WGS sequence"/>
</dbReference>
<comment type="caution">
    <text evidence="2">The sequence shown here is derived from an EMBL/GenBank/DDBJ whole genome shotgun (WGS) entry which is preliminary data.</text>
</comment>
<feature type="compositionally biased region" description="Basic and acidic residues" evidence="1">
    <location>
        <begin position="66"/>
        <end position="84"/>
    </location>
</feature>
<accession>A0A9Q0H7F1</accession>
<evidence type="ECO:0000313" key="2">
    <source>
        <dbReference type="EMBL" id="KAJ4960629.1"/>
    </source>
</evidence>
<name>A0A9Q0H7F1_9MAGN</name>
<feature type="region of interest" description="Disordered" evidence="1">
    <location>
        <begin position="66"/>
        <end position="94"/>
    </location>
</feature>
<protein>
    <submittedName>
        <fullName evidence="2">Uncharacterized protein</fullName>
    </submittedName>
</protein>